<accession>A0A165Q0I3</accession>
<organism evidence="1 2">
    <name type="scientific">Neolentinus lepideus HHB14362 ss-1</name>
    <dbReference type="NCBI Taxonomy" id="1314782"/>
    <lineage>
        <taxon>Eukaryota</taxon>
        <taxon>Fungi</taxon>
        <taxon>Dikarya</taxon>
        <taxon>Basidiomycota</taxon>
        <taxon>Agaricomycotina</taxon>
        <taxon>Agaricomycetes</taxon>
        <taxon>Gloeophyllales</taxon>
        <taxon>Gloeophyllaceae</taxon>
        <taxon>Neolentinus</taxon>
    </lineage>
</organism>
<protein>
    <submittedName>
        <fullName evidence="1">Uncharacterized protein</fullName>
    </submittedName>
</protein>
<evidence type="ECO:0000313" key="1">
    <source>
        <dbReference type="EMBL" id="KZT21747.1"/>
    </source>
</evidence>
<name>A0A165Q0I3_9AGAM</name>
<proteinExistence type="predicted"/>
<feature type="non-terminal residue" evidence="1">
    <location>
        <position position="121"/>
    </location>
</feature>
<dbReference type="InParanoid" id="A0A165Q0I3"/>
<sequence>MPRSSSCKNTTYLSICLVVVAVACTLANGALVLFDGHPPYLGTRSLPRSMTKLPRPNQFIGLDRIERQTPPISREFVNYPFLLTQIDSSRPAYVYADNPKGHMTFRGYISPEDRRVHVSSA</sequence>
<gene>
    <name evidence="1" type="ORF">NEOLEDRAFT_1098772</name>
</gene>
<dbReference type="PROSITE" id="PS51257">
    <property type="entry name" value="PROKAR_LIPOPROTEIN"/>
    <property type="match status" value="1"/>
</dbReference>
<dbReference type="OrthoDB" id="3350619at2759"/>
<keyword evidence="2" id="KW-1185">Reference proteome</keyword>
<dbReference type="EMBL" id="KV425603">
    <property type="protein sequence ID" value="KZT21747.1"/>
    <property type="molecule type" value="Genomic_DNA"/>
</dbReference>
<dbReference type="Proteomes" id="UP000076761">
    <property type="component" value="Unassembled WGS sequence"/>
</dbReference>
<evidence type="ECO:0000313" key="2">
    <source>
        <dbReference type="Proteomes" id="UP000076761"/>
    </source>
</evidence>
<reference evidence="1 2" key="1">
    <citation type="journal article" date="2016" name="Mol. Biol. Evol.">
        <title>Comparative Genomics of Early-Diverging Mushroom-Forming Fungi Provides Insights into the Origins of Lignocellulose Decay Capabilities.</title>
        <authorList>
            <person name="Nagy L.G."/>
            <person name="Riley R."/>
            <person name="Tritt A."/>
            <person name="Adam C."/>
            <person name="Daum C."/>
            <person name="Floudas D."/>
            <person name="Sun H."/>
            <person name="Yadav J.S."/>
            <person name="Pangilinan J."/>
            <person name="Larsson K.H."/>
            <person name="Matsuura K."/>
            <person name="Barry K."/>
            <person name="Labutti K."/>
            <person name="Kuo R."/>
            <person name="Ohm R.A."/>
            <person name="Bhattacharya S.S."/>
            <person name="Shirouzu T."/>
            <person name="Yoshinaga Y."/>
            <person name="Martin F.M."/>
            <person name="Grigoriev I.V."/>
            <person name="Hibbett D.S."/>
        </authorList>
    </citation>
    <scope>NUCLEOTIDE SEQUENCE [LARGE SCALE GENOMIC DNA]</scope>
    <source>
        <strain evidence="1 2">HHB14362 ss-1</strain>
    </source>
</reference>
<dbReference type="AlphaFoldDB" id="A0A165Q0I3"/>